<dbReference type="Pfam" id="PF08530">
    <property type="entry name" value="PepX_C"/>
    <property type="match status" value="1"/>
</dbReference>
<dbReference type="InterPro" id="IPR013736">
    <property type="entry name" value="Xaa-Pro_dipept_C"/>
</dbReference>
<dbReference type="InterPro" id="IPR008979">
    <property type="entry name" value="Galactose-bd-like_sf"/>
</dbReference>
<protein>
    <submittedName>
        <fullName evidence="4">X-Pro dipeptidyl-peptidase</fullName>
    </submittedName>
</protein>
<feature type="domain" description="Xaa-Pro dipeptidyl-peptidase C-terminal" evidence="3">
    <location>
        <begin position="361"/>
        <end position="597"/>
    </location>
</feature>
<dbReference type="NCBIfam" id="TIGR00976">
    <property type="entry name" value="CocE_NonD"/>
    <property type="match status" value="1"/>
</dbReference>
<organism evidence="4 5">
    <name type="scientific">Humibacillus xanthopallidus</name>
    <dbReference type="NCBI Taxonomy" id="412689"/>
    <lineage>
        <taxon>Bacteria</taxon>
        <taxon>Bacillati</taxon>
        <taxon>Actinomycetota</taxon>
        <taxon>Actinomycetes</taxon>
        <taxon>Micrococcales</taxon>
        <taxon>Intrasporangiaceae</taxon>
        <taxon>Humibacillus</taxon>
    </lineage>
</organism>
<evidence type="ECO:0000256" key="1">
    <source>
        <dbReference type="ARBA" id="ARBA00022801"/>
    </source>
</evidence>
<comment type="caution">
    <text evidence="4">The sequence shown here is derived from an EMBL/GenBank/DDBJ whole genome shotgun (WGS) entry which is preliminary data.</text>
</comment>
<evidence type="ECO:0000259" key="3">
    <source>
        <dbReference type="SMART" id="SM00939"/>
    </source>
</evidence>
<dbReference type="Gene3D" id="1.10.246.70">
    <property type="match status" value="1"/>
</dbReference>
<reference evidence="4 5" key="1">
    <citation type="submission" date="2019-06" db="EMBL/GenBank/DDBJ databases">
        <title>Genome sequencing of plant associated microbes to promote plant fitness in Sorghum bicolor and Oryza sativa.</title>
        <authorList>
            <person name="Coleman-Derr D."/>
        </authorList>
    </citation>
    <scope>NUCLEOTIDE SEQUENCE [LARGE SCALE GENOMIC DNA]</scope>
    <source>
        <strain evidence="4 5">KV-663</strain>
    </source>
</reference>
<evidence type="ECO:0000256" key="2">
    <source>
        <dbReference type="SAM" id="SignalP"/>
    </source>
</evidence>
<dbReference type="Pfam" id="PF02129">
    <property type="entry name" value="Peptidase_S15"/>
    <property type="match status" value="1"/>
</dbReference>
<dbReference type="SUPFAM" id="SSF49785">
    <property type="entry name" value="Galactose-binding domain-like"/>
    <property type="match status" value="1"/>
</dbReference>
<dbReference type="Gene3D" id="2.60.120.260">
    <property type="entry name" value="Galactose-binding domain-like"/>
    <property type="match status" value="1"/>
</dbReference>
<keyword evidence="5" id="KW-1185">Reference proteome</keyword>
<dbReference type="SUPFAM" id="SSF53474">
    <property type="entry name" value="alpha/beta-Hydrolases"/>
    <property type="match status" value="1"/>
</dbReference>
<gene>
    <name evidence="4" type="ORF">FBY41_0030</name>
</gene>
<dbReference type="SMART" id="SM00939">
    <property type="entry name" value="PepX_C"/>
    <property type="match status" value="1"/>
</dbReference>
<name>A0A543HZB5_9MICO</name>
<dbReference type="AlphaFoldDB" id="A0A543HZB5"/>
<feature type="signal peptide" evidence="2">
    <location>
        <begin position="1"/>
        <end position="28"/>
    </location>
</feature>
<dbReference type="InterPro" id="IPR005674">
    <property type="entry name" value="CocE/Ser_esterase"/>
</dbReference>
<dbReference type="EMBL" id="VFPM01000001">
    <property type="protein sequence ID" value="TQM63687.1"/>
    <property type="molecule type" value="Genomic_DNA"/>
</dbReference>
<proteinExistence type="predicted"/>
<dbReference type="Gene3D" id="3.40.50.1820">
    <property type="entry name" value="alpha/beta hydrolase"/>
    <property type="match status" value="1"/>
</dbReference>
<dbReference type="GO" id="GO:0008239">
    <property type="term" value="F:dipeptidyl-peptidase activity"/>
    <property type="evidence" value="ECO:0007669"/>
    <property type="project" value="InterPro"/>
</dbReference>
<feature type="chain" id="PRO_5021869354" evidence="2">
    <location>
        <begin position="29"/>
        <end position="635"/>
    </location>
</feature>
<accession>A0A543HZB5</accession>
<evidence type="ECO:0000313" key="5">
    <source>
        <dbReference type="Proteomes" id="UP000316747"/>
    </source>
</evidence>
<sequence>MKARILALATSLAVVAPLAIGTLGEAHAAPTSSTETPPVTLVGGMTSPMYDYTNAIRETVWVDTPDLDGDGKAERIAADIIRPRELDGTARVPVVMDASPYYLSLGRGNETEYKEYGADGSPTKFPLYYDNYFVPRGYAFVAVDMAGTARSTGCSDEGGRSDVESVKSVVEWLGGKGTARDASGAVVDATWSNGSTGMIGKSYDGTLANGVAATGVDGLKTIVPISAISSWYDYNRWQGAVKSRHYASSLSRTIAQRRTMPTDCSPRLASMDANDADATGAYTDFWAERDYRDGSLYDASKVKASVFIVHGLQDNNVKTMNASKWWDDLGKQGVQRKMWLTRLGHVDPFDSDREEWVTTLNRWFDHELMGIDNGIDGEPAVRVETAPNEWATSTTWPIQSARTMSLTPRADGTLALGAPDRGTAAYANNSRLSESNAVALAANPNRLQFLTGTTTQDVRISGTPTVDLDVTHTVPVGQVSVMLVDYGSMDRVSATGDGALTLGTETCWGGAIASDDACYKDVTRRLQNTQLQVLARGWARLDGSGRHQVRVELAANDLVVPAGHQLGLVVSGASNGVIAVDTSSGQYTLDLRSTRLNLPVSGPMSGFAPGHLTAEDTDNLARGTLPNLDETLWPR</sequence>
<dbReference type="RefSeq" id="WP_185748814.1">
    <property type="nucleotide sequence ID" value="NZ_VFPM01000001.1"/>
</dbReference>
<evidence type="ECO:0000313" key="4">
    <source>
        <dbReference type="EMBL" id="TQM63687.1"/>
    </source>
</evidence>
<dbReference type="InterPro" id="IPR029058">
    <property type="entry name" value="AB_hydrolase_fold"/>
</dbReference>
<keyword evidence="1" id="KW-0378">Hydrolase</keyword>
<dbReference type="InterPro" id="IPR000383">
    <property type="entry name" value="Xaa-Pro-like_dom"/>
</dbReference>
<keyword evidence="2" id="KW-0732">Signal</keyword>
<dbReference type="Proteomes" id="UP000316747">
    <property type="component" value="Unassembled WGS sequence"/>
</dbReference>